<dbReference type="OrthoDB" id="9813502at2"/>
<evidence type="ECO:0000259" key="1">
    <source>
        <dbReference type="Pfam" id="PF04233"/>
    </source>
</evidence>
<name>A0A6B8KG66_9HYPH</name>
<dbReference type="InterPro" id="IPR006528">
    <property type="entry name" value="Phage_head_morphogenesis_dom"/>
</dbReference>
<dbReference type="AlphaFoldDB" id="A0A6B8KG66"/>
<evidence type="ECO:0000313" key="3">
    <source>
        <dbReference type="Proteomes" id="UP000309061"/>
    </source>
</evidence>
<dbReference type="RefSeq" id="WP_136497610.1">
    <property type="nucleotide sequence ID" value="NZ_CP046052.1"/>
</dbReference>
<dbReference type="KEGG" id="mhey:H2LOC_014065"/>
<dbReference type="EMBL" id="CP046052">
    <property type="protein sequence ID" value="QGM46727.1"/>
    <property type="molecule type" value="Genomic_DNA"/>
</dbReference>
<gene>
    <name evidence="2" type="ORF">H2LOC_014065</name>
</gene>
<dbReference type="Proteomes" id="UP000309061">
    <property type="component" value="Chromosome"/>
</dbReference>
<sequence>MTDPFAPEAFKHAPKEVTRYFDEKGLAPSWHWQDVMGDEHARAFTVARTAGYDVLGDVKDALSKAIRERQDFEDFKKELEPVLKAKGWWGKQEAIDPLTGKAQTVQLGSSRRLKTIYWANVNSAYAAGEWERTWRTRRVLPYLEYLISTAGHKRLEHLAWVGTVLPVEDPWWDTHYPPSAWLCQCRTGQLSEDDAKTKIRFGQQPEDFGSRTFVNKRTGEVSRVPNGIDPGWDHNPGKFRMQSAADLIAGRLDGMDEEARRIAAADLAGSSLFRHIAGGGVNFDPTSTDPEQVSRGQIAIPMAEIPEATAKRIGATSRTLRLSVKDAQNIHLEPELYQPVQAALDKGAISEDGVVTATLAGVEWRLRLRVENAGAAVYLEELENDQ</sequence>
<reference evidence="2 3" key="1">
    <citation type="submission" date="2019-11" db="EMBL/GenBank/DDBJ databases">
        <title>The genome sequence of Methylocystis heyeri.</title>
        <authorList>
            <person name="Oshkin I.Y."/>
            <person name="Miroshnikov K."/>
            <person name="Dedysh S.N."/>
        </authorList>
    </citation>
    <scope>NUCLEOTIDE SEQUENCE [LARGE SCALE GENOMIC DNA]</scope>
    <source>
        <strain evidence="2 3">H2</strain>
    </source>
</reference>
<dbReference type="Pfam" id="PF04233">
    <property type="entry name" value="Phage_Mu_F"/>
    <property type="match status" value="1"/>
</dbReference>
<evidence type="ECO:0000313" key="2">
    <source>
        <dbReference type="EMBL" id="QGM46727.1"/>
    </source>
</evidence>
<protein>
    <recommendedName>
        <fullName evidence="1">Phage head morphogenesis domain-containing protein</fullName>
    </recommendedName>
</protein>
<organism evidence="2 3">
    <name type="scientific">Methylocystis heyeri</name>
    <dbReference type="NCBI Taxonomy" id="391905"/>
    <lineage>
        <taxon>Bacteria</taxon>
        <taxon>Pseudomonadati</taxon>
        <taxon>Pseudomonadota</taxon>
        <taxon>Alphaproteobacteria</taxon>
        <taxon>Hyphomicrobiales</taxon>
        <taxon>Methylocystaceae</taxon>
        <taxon>Methylocystis</taxon>
    </lineage>
</organism>
<feature type="domain" description="Phage head morphogenesis" evidence="1">
    <location>
        <begin position="57"/>
        <end position="187"/>
    </location>
</feature>
<keyword evidence="3" id="KW-1185">Reference proteome</keyword>
<proteinExistence type="predicted"/>
<accession>A0A6B8KG66</accession>